<organism evidence="2 3">
    <name type="scientific">Caerostris extrusa</name>
    <name type="common">Bark spider</name>
    <name type="synonym">Caerostris bankana</name>
    <dbReference type="NCBI Taxonomy" id="172846"/>
    <lineage>
        <taxon>Eukaryota</taxon>
        <taxon>Metazoa</taxon>
        <taxon>Ecdysozoa</taxon>
        <taxon>Arthropoda</taxon>
        <taxon>Chelicerata</taxon>
        <taxon>Arachnida</taxon>
        <taxon>Araneae</taxon>
        <taxon>Araneomorphae</taxon>
        <taxon>Entelegynae</taxon>
        <taxon>Araneoidea</taxon>
        <taxon>Araneidae</taxon>
        <taxon>Caerostris</taxon>
    </lineage>
</organism>
<keyword evidence="1" id="KW-0812">Transmembrane</keyword>
<dbReference type="Proteomes" id="UP001054945">
    <property type="component" value="Unassembled WGS sequence"/>
</dbReference>
<evidence type="ECO:0000313" key="3">
    <source>
        <dbReference type="Proteomes" id="UP001054945"/>
    </source>
</evidence>
<name>A0AAV4VQZ9_CAEEX</name>
<dbReference type="EMBL" id="BPLR01014862">
    <property type="protein sequence ID" value="GIY71805.1"/>
    <property type="molecule type" value="Genomic_DNA"/>
</dbReference>
<protein>
    <submittedName>
        <fullName evidence="2">Uncharacterized protein</fullName>
    </submittedName>
</protein>
<keyword evidence="1" id="KW-1133">Transmembrane helix</keyword>
<proteinExistence type="predicted"/>
<keyword evidence="3" id="KW-1185">Reference proteome</keyword>
<reference evidence="2 3" key="1">
    <citation type="submission" date="2021-06" db="EMBL/GenBank/DDBJ databases">
        <title>Caerostris extrusa draft genome.</title>
        <authorList>
            <person name="Kono N."/>
            <person name="Arakawa K."/>
        </authorList>
    </citation>
    <scope>NUCLEOTIDE SEQUENCE [LARGE SCALE GENOMIC DNA]</scope>
</reference>
<accession>A0AAV4VQZ9</accession>
<sequence length="119" mass="14017">MLHNLDTQIQTATLLPLNSEEQLLDTTITKTSYTFFIFLFIVFYHHSLMFFIFTFYYSTFLKKKLKKNNKNGNPVCLPVTRSYQDRTNYKPWTTPPQSQWERLGPIYIEAAAAAIYCVD</sequence>
<keyword evidence="1" id="KW-0472">Membrane</keyword>
<gene>
    <name evidence="2" type="ORF">CEXT_400131</name>
</gene>
<comment type="caution">
    <text evidence="2">The sequence shown here is derived from an EMBL/GenBank/DDBJ whole genome shotgun (WGS) entry which is preliminary data.</text>
</comment>
<evidence type="ECO:0000313" key="2">
    <source>
        <dbReference type="EMBL" id="GIY71805.1"/>
    </source>
</evidence>
<dbReference type="AlphaFoldDB" id="A0AAV4VQZ9"/>
<feature type="transmembrane region" description="Helical" evidence="1">
    <location>
        <begin position="33"/>
        <end position="57"/>
    </location>
</feature>
<evidence type="ECO:0000256" key="1">
    <source>
        <dbReference type="SAM" id="Phobius"/>
    </source>
</evidence>